<feature type="domain" description="TnsA endonuclease C-terminal" evidence="1">
    <location>
        <begin position="173"/>
        <end position="247"/>
    </location>
</feature>
<dbReference type="InterPro" id="IPR011856">
    <property type="entry name" value="tRNA_endonuc-like_dom_sf"/>
</dbReference>
<dbReference type="InterPro" id="IPR014832">
    <property type="entry name" value="TnsA_C"/>
</dbReference>
<dbReference type="CDD" id="cd22362">
    <property type="entry name" value="TnsA_endonuclease-like"/>
    <property type="match status" value="1"/>
</dbReference>
<sequence length="279" mass="32763">MAKRSTGWTENKIAQYQKDGRGQGDFGGYLPWLNIQDVPSEGRSHRPKGWKTHRIHQFLSDLELNYFYHLEWIDDVLDIREQFPILNREETILIAEEKGIKHPVDNKTGVPIVMTTDFLITIRQSGQIKYLARSIKYDTDLHDIRTLEKLEIEREYWVRQDVNWALVTDKELEDRFFQNMNIFHPAYFPKNNEILSYTKQLFQFLDAADGPLSKELLLFDGELGLEKGTALALFKHLVAKKEIGFKMNEIEFHPRIGLNRFEYPALKPVLNFHVGREAN</sequence>
<dbReference type="Gene3D" id="3.40.1350.10">
    <property type="match status" value="1"/>
</dbReference>
<comment type="caution">
    <text evidence="3">The sequence shown here is derived from an EMBL/GenBank/DDBJ whole genome shotgun (WGS) entry which is preliminary data.</text>
</comment>
<keyword evidence="3" id="KW-0255">Endonuclease</keyword>
<dbReference type="RefSeq" id="WP_209748765.1">
    <property type="nucleotide sequence ID" value="NZ_JBHSMH010000012.1"/>
</dbReference>
<proteinExistence type="predicted"/>
<dbReference type="EMBL" id="JBHSMH010000012">
    <property type="protein sequence ID" value="MFC5468460.1"/>
    <property type="molecule type" value="Genomic_DNA"/>
</dbReference>
<accession>A0ABW0LT56</accession>
<keyword evidence="3" id="KW-0540">Nuclease</keyword>
<dbReference type="Pfam" id="PF08722">
    <property type="entry name" value="Tn7_TnsA-like_N"/>
    <property type="match status" value="1"/>
</dbReference>
<name>A0ABW0LT56_9BACL</name>
<dbReference type="InterPro" id="IPR036388">
    <property type="entry name" value="WH-like_DNA-bd_sf"/>
</dbReference>
<evidence type="ECO:0000313" key="4">
    <source>
        <dbReference type="Proteomes" id="UP001596105"/>
    </source>
</evidence>
<dbReference type="Proteomes" id="UP001596105">
    <property type="component" value="Unassembled WGS sequence"/>
</dbReference>
<dbReference type="SUPFAM" id="SSF52980">
    <property type="entry name" value="Restriction endonuclease-like"/>
    <property type="match status" value="1"/>
</dbReference>
<dbReference type="Gene3D" id="1.10.10.10">
    <property type="entry name" value="Winged helix-like DNA-binding domain superfamily/Winged helix DNA-binding domain"/>
    <property type="match status" value="1"/>
</dbReference>
<organism evidence="3 4">
    <name type="scientific">Cohnella suwonensis</name>
    <dbReference type="NCBI Taxonomy" id="696072"/>
    <lineage>
        <taxon>Bacteria</taxon>
        <taxon>Bacillati</taxon>
        <taxon>Bacillota</taxon>
        <taxon>Bacilli</taxon>
        <taxon>Bacillales</taxon>
        <taxon>Paenibacillaceae</taxon>
        <taxon>Cohnella</taxon>
    </lineage>
</organism>
<evidence type="ECO:0000259" key="2">
    <source>
        <dbReference type="Pfam" id="PF08722"/>
    </source>
</evidence>
<reference evidence="4" key="1">
    <citation type="journal article" date="2019" name="Int. J. Syst. Evol. Microbiol.">
        <title>The Global Catalogue of Microorganisms (GCM) 10K type strain sequencing project: providing services to taxonomists for standard genome sequencing and annotation.</title>
        <authorList>
            <consortium name="The Broad Institute Genomics Platform"/>
            <consortium name="The Broad Institute Genome Sequencing Center for Infectious Disease"/>
            <person name="Wu L."/>
            <person name="Ma J."/>
        </authorList>
    </citation>
    <scope>NUCLEOTIDE SEQUENCE [LARGE SCALE GENOMIC DNA]</scope>
    <source>
        <strain evidence="4">CCUG 57113</strain>
    </source>
</reference>
<dbReference type="Pfam" id="PF08721">
    <property type="entry name" value="Tn7_Tnp_TnsA_C"/>
    <property type="match status" value="1"/>
</dbReference>
<protein>
    <submittedName>
        <fullName evidence="3">TnsA endonuclease N-terminal domain-containing protein</fullName>
    </submittedName>
</protein>
<gene>
    <name evidence="3" type="ORF">ACFPPD_06985</name>
</gene>
<dbReference type="InterPro" id="IPR014833">
    <property type="entry name" value="TnsA_N"/>
</dbReference>
<feature type="domain" description="TnsA endonuclease N-terminal" evidence="2">
    <location>
        <begin position="74"/>
        <end position="169"/>
    </location>
</feature>
<dbReference type="InterPro" id="IPR011335">
    <property type="entry name" value="Restrct_endonuc-II-like"/>
</dbReference>
<keyword evidence="3" id="KW-0378">Hydrolase</keyword>
<dbReference type="GO" id="GO:0004519">
    <property type="term" value="F:endonuclease activity"/>
    <property type="evidence" value="ECO:0007669"/>
    <property type="project" value="UniProtKB-KW"/>
</dbReference>
<evidence type="ECO:0000259" key="1">
    <source>
        <dbReference type="Pfam" id="PF08721"/>
    </source>
</evidence>
<evidence type="ECO:0000313" key="3">
    <source>
        <dbReference type="EMBL" id="MFC5468460.1"/>
    </source>
</evidence>
<keyword evidence="4" id="KW-1185">Reference proteome</keyword>